<dbReference type="InterPro" id="IPR000073">
    <property type="entry name" value="AB_hydrolase_1"/>
</dbReference>
<reference evidence="2 3" key="1">
    <citation type="journal article" date="2018" name="Sci. Rep.">
        <title>A novel species of the marine cyanobacterium Acaryochloris with a unique pigment content and lifestyle.</title>
        <authorList>
            <person name="Partensky F."/>
            <person name="Six C."/>
            <person name="Ratin M."/>
            <person name="Garczarek L."/>
            <person name="Vaulot D."/>
            <person name="Probert I."/>
            <person name="Calteau A."/>
            <person name="Gourvil P."/>
            <person name="Marie D."/>
            <person name="Grebert T."/>
            <person name="Bouchier C."/>
            <person name="Le Panse S."/>
            <person name="Gachenot M."/>
            <person name="Rodriguez F."/>
            <person name="Garrido J.L."/>
        </authorList>
    </citation>
    <scope>NUCLEOTIDE SEQUENCE [LARGE SCALE GENOMIC DNA]</scope>
    <source>
        <strain evidence="2 3">RCC1774</strain>
    </source>
</reference>
<comment type="caution">
    <text evidence="2">The sequence shown here is derived from an EMBL/GenBank/DDBJ whole genome shotgun (WGS) entry which is preliminary data.</text>
</comment>
<sequence length="306" mass="34932">MPRASMATQDWTFGGTWPYKPRWFHSTDGRMHYVDEGPRKGRPIVMVHGNPTWGYLYRRFIEAVTEAGYRAIVLDHLGFGRSQKPDNPKLYRIPHHGDRCEALLESLDLQDATILVQDWGGPIGLTWAARHPERVRSLAILNTYAHRPPAKVALPIPLRLFRTPVIGELMVKGLHAFVKIFLFKAGLVYPQRLSEQEKAAYLAPHPTWSSRTPILVFPREIPAGPEGRVSDFVAVVHDQLVAAFYNKPIFIAWPMKDIAFGPEILEDLWLHDFPNADVLRIEDSGHYIQEDAHEKVIPKLLEFLAK</sequence>
<accession>A0A2W1JPG3</accession>
<dbReference type="PANTHER" id="PTHR43194:SF2">
    <property type="entry name" value="PEROXISOMAL MEMBRANE PROTEIN LPX1"/>
    <property type="match status" value="1"/>
</dbReference>
<dbReference type="EMBL" id="PQWO01000001">
    <property type="protein sequence ID" value="PZD75189.1"/>
    <property type="molecule type" value="Genomic_DNA"/>
</dbReference>
<name>A0A2W1JPG3_9CYAN</name>
<protein>
    <submittedName>
        <fullName evidence="2">Haloalkane dehalogenase 2</fullName>
        <ecNumber evidence="2">3.8.1.5</ecNumber>
    </submittedName>
</protein>
<dbReference type="EC" id="3.8.1.5" evidence="2"/>
<dbReference type="PRINTS" id="PR00111">
    <property type="entry name" value="ABHYDROLASE"/>
</dbReference>
<organism evidence="2 3">
    <name type="scientific">Acaryochloris thomasi RCC1774</name>
    <dbReference type="NCBI Taxonomy" id="1764569"/>
    <lineage>
        <taxon>Bacteria</taxon>
        <taxon>Bacillati</taxon>
        <taxon>Cyanobacteriota</taxon>
        <taxon>Cyanophyceae</taxon>
        <taxon>Acaryochloridales</taxon>
        <taxon>Acaryochloridaceae</taxon>
        <taxon>Acaryochloris</taxon>
        <taxon>Acaryochloris thomasi</taxon>
    </lineage>
</organism>
<evidence type="ECO:0000313" key="3">
    <source>
        <dbReference type="Proteomes" id="UP000248857"/>
    </source>
</evidence>
<dbReference type="GO" id="GO:0018786">
    <property type="term" value="F:haloalkane dehalogenase activity"/>
    <property type="evidence" value="ECO:0007669"/>
    <property type="project" value="UniProtKB-EC"/>
</dbReference>
<dbReference type="PANTHER" id="PTHR43194">
    <property type="entry name" value="HYDROLASE ALPHA/BETA FOLD FAMILY"/>
    <property type="match status" value="1"/>
</dbReference>
<evidence type="ECO:0000313" key="2">
    <source>
        <dbReference type="EMBL" id="PZD75189.1"/>
    </source>
</evidence>
<dbReference type="Proteomes" id="UP000248857">
    <property type="component" value="Unassembled WGS sequence"/>
</dbReference>
<dbReference type="InterPro" id="IPR029058">
    <property type="entry name" value="AB_hydrolase_fold"/>
</dbReference>
<dbReference type="SUPFAM" id="SSF53474">
    <property type="entry name" value="alpha/beta-Hydrolases"/>
    <property type="match status" value="1"/>
</dbReference>
<dbReference type="InterPro" id="IPR000639">
    <property type="entry name" value="Epox_hydrolase-like"/>
</dbReference>
<feature type="domain" description="AB hydrolase-1" evidence="1">
    <location>
        <begin position="43"/>
        <end position="291"/>
    </location>
</feature>
<evidence type="ECO:0000259" key="1">
    <source>
        <dbReference type="Pfam" id="PF00561"/>
    </source>
</evidence>
<keyword evidence="3" id="KW-1185">Reference proteome</keyword>
<dbReference type="PRINTS" id="PR00412">
    <property type="entry name" value="EPOXHYDRLASE"/>
</dbReference>
<keyword evidence="2" id="KW-0378">Hydrolase</keyword>
<dbReference type="OrthoDB" id="9797695at2"/>
<proteinExistence type="predicted"/>
<dbReference type="Pfam" id="PF00561">
    <property type="entry name" value="Abhydrolase_1"/>
    <property type="match status" value="1"/>
</dbReference>
<dbReference type="Gene3D" id="3.40.50.1820">
    <property type="entry name" value="alpha/beta hydrolase"/>
    <property type="match status" value="1"/>
</dbReference>
<dbReference type="RefSeq" id="WP_110984010.1">
    <property type="nucleotide sequence ID" value="NZ_CAWNWM010000001.1"/>
</dbReference>
<gene>
    <name evidence="2" type="primary">dhmA2_1</name>
    <name evidence="2" type="ORF">C1752_00012</name>
</gene>
<dbReference type="InterPro" id="IPR050228">
    <property type="entry name" value="Carboxylesterase_BioH"/>
</dbReference>
<dbReference type="AlphaFoldDB" id="A0A2W1JPG3"/>